<proteinExistence type="predicted"/>
<dbReference type="OrthoDB" id="7492888at2759"/>
<evidence type="ECO:0000313" key="3">
    <source>
        <dbReference type="Proteomes" id="UP001107558"/>
    </source>
</evidence>
<dbReference type="PROSITE" id="PS50097">
    <property type="entry name" value="BTB"/>
    <property type="match status" value="1"/>
</dbReference>
<dbReference type="Gene3D" id="3.80.10.10">
    <property type="entry name" value="Ribonuclease Inhibitor"/>
    <property type="match status" value="1"/>
</dbReference>
<dbReference type="Gene3D" id="3.30.710.10">
    <property type="entry name" value="Potassium Channel Kv1.1, Chain A"/>
    <property type="match status" value="1"/>
</dbReference>
<comment type="caution">
    <text evidence="2">The sequence shown here is derived from an EMBL/GenBank/DDBJ whole genome shotgun (WGS) entry which is preliminary data.</text>
</comment>
<reference evidence="2" key="1">
    <citation type="submission" date="2021-03" db="EMBL/GenBank/DDBJ databases">
        <title>Chromosome level genome of the anhydrobiotic midge Polypedilum vanderplanki.</title>
        <authorList>
            <person name="Yoshida Y."/>
            <person name="Kikawada T."/>
            <person name="Gusev O."/>
        </authorList>
    </citation>
    <scope>NUCLEOTIDE SEQUENCE</scope>
    <source>
        <strain evidence="2">NIAS01</strain>
        <tissue evidence="2">Whole body or cell culture</tissue>
    </source>
</reference>
<dbReference type="SMART" id="SM00225">
    <property type="entry name" value="BTB"/>
    <property type="match status" value="1"/>
</dbReference>
<keyword evidence="3" id="KW-1185">Reference proteome</keyword>
<name>A0A9J6BMP5_POLVA</name>
<dbReference type="PANTHER" id="PTHR24413">
    <property type="entry name" value="SPECKLE-TYPE POZ PROTEIN"/>
    <property type="match status" value="1"/>
</dbReference>
<feature type="domain" description="BTB" evidence="1">
    <location>
        <begin position="236"/>
        <end position="300"/>
    </location>
</feature>
<dbReference type="InterPro" id="IPR032675">
    <property type="entry name" value="LRR_dom_sf"/>
</dbReference>
<dbReference type="Pfam" id="PF00651">
    <property type="entry name" value="BTB"/>
    <property type="match status" value="1"/>
</dbReference>
<dbReference type="SUPFAM" id="SSF52058">
    <property type="entry name" value="L domain-like"/>
    <property type="match status" value="1"/>
</dbReference>
<evidence type="ECO:0000259" key="1">
    <source>
        <dbReference type="PROSITE" id="PS50097"/>
    </source>
</evidence>
<accession>A0A9J6BMP5</accession>
<evidence type="ECO:0000313" key="2">
    <source>
        <dbReference type="EMBL" id="KAG5670678.1"/>
    </source>
</evidence>
<dbReference type="EMBL" id="JADBJN010000003">
    <property type="protein sequence ID" value="KAG5670678.1"/>
    <property type="molecule type" value="Genomic_DNA"/>
</dbReference>
<dbReference type="Proteomes" id="UP001107558">
    <property type="component" value="Chromosome 3"/>
</dbReference>
<sequence>MHLQTKMKQTIDCYYNNGNWALHKGAYECRIVNQIIIDSNNAEYEFRGVQKYEMTNNDVMGINFIRCTMTRVPKGLIKIFPNAKFLQLWDCKLKSVEREDLKEFSKFTDLTIVFNEIPFIPGDLLADMKDLIGVWLHDNKTQIIEPNILDGLDNLIIADFSNNLCIDKKFDNLEERGNATLNELKNEIRITYHNSPWKSIFEKIKQLEVEIERMAEKSTSKVADDILKIMQYDNFKDFTIFVNGEKFKAHKLVLASRSPVFAETIQSDIHAEYLNLNDISCEIFREILNFIYTDEFPKSDDIDFVKIFIAASRLKLTKLKDFASDKLIEIINDKNALDFLDLANKFENQKLKQKSFEKIKKLLEGIQIDDNLAGNVVKLKKILEIKKQKEEIIKAMDDEILQMLKI</sequence>
<protein>
    <recommendedName>
        <fullName evidence="1">BTB domain-containing protein</fullName>
    </recommendedName>
</protein>
<gene>
    <name evidence="2" type="ORF">PVAND_000926</name>
</gene>
<dbReference type="SUPFAM" id="SSF54695">
    <property type="entry name" value="POZ domain"/>
    <property type="match status" value="1"/>
</dbReference>
<dbReference type="AlphaFoldDB" id="A0A9J6BMP5"/>
<organism evidence="2 3">
    <name type="scientific">Polypedilum vanderplanki</name>
    <name type="common">Sleeping chironomid midge</name>
    <dbReference type="NCBI Taxonomy" id="319348"/>
    <lineage>
        <taxon>Eukaryota</taxon>
        <taxon>Metazoa</taxon>
        <taxon>Ecdysozoa</taxon>
        <taxon>Arthropoda</taxon>
        <taxon>Hexapoda</taxon>
        <taxon>Insecta</taxon>
        <taxon>Pterygota</taxon>
        <taxon>Neoptera</taxon>
        <taxon>Endopterygota</taxon>
        <taxon>Diptera</taxon>
        <taxon>Nematocera</taxon>
        <taxon>Chironomoidea</taxon>
        <taxon>Chironomidae</taxon>
        <taxon>Chironominae</taxon>
        <taxon>Polypedilum</taxon>
        <taxon>Polypedilum</taxon>
    </lineage>
</organism>
<dbReference type="CDD" id="cd18186">
    <property type="entry name" value="BTB_POZ_ZBTB_KLHL-like"/>
    <property type="match status" value="1"/>
</dbReference>
<dbReference type="InterPro" id="IPR000210">
    <property type="entry name" value="BTB/POZ_dom"/>
</dbReference>
<dbReference type="InterPro" id="IPR011333">
    <property type="entry name" value="SKP1/BTB/POZ_sf"/>
</dbReference>